<protein>
    <submittedName>
        <fullName evidence="1">Uncharacterized protein</fullName>
    </submittedName>
</protein>
<proteinExistence type="predicted"/>
<keyword evidence="2" id="KW-1185">Reference proteome</keyword>
<organism evidence="1 2">
    <name type="scientific">Mucilaginibacter oryzae</name>
    <dbReference type="NCBI Taxonomy" id="468058"/>
    <lineage>
        <taxon>Bacteria</taxon>
        <taxon>Pseudomonadati</taxon>
        <taxon>Bacteroidota</taxon>
        <taxon>Sphingobacteriia</taxon>
        <taxon>Sphingobacteriales</taxon>
        <taxon>Sphingobacteriaceae</taxon>
        <taxon>Mucilaginibacter</taxon>
    </lineage>
</organism>
<accession>A0A316HF98</accession>
<dbReference type="RefSeq" id="WP_022831205.1">
    <property type="nucleotide sequence ID" value="NZ_QGHA01000002.1"/>
</dbReference>
<name>A0A316HF98_9SPHI</name>
<reference evidence="1 2" key="1">
    <citation type="submission" date="2018-05" db="EMBL/GenBank/DDBJ databases">
        <title>Genomic Encyclopedia of Archaeal and Bacterial Type Strains, Phase II (KMG-II): from individual species to whole genera.</title>
        <authorList>
            <person name="Goeker M."/>
        </authorList>
    </citation>
    <scope>NUCLEOTIDE SEQUENCE [LARGE SCALE GENOMIC DNA]</scope>
    <source>
        <strain evidence="1 2">DSM 19975</strain>
    </source>
</reference>
<sequence>MKPFFIDLPSQGLHLIILPETEPRMDGHPVITYSYHIFRRGNFSSDGSRGLESPILLMKKEDDPNYLGHINYEQPGIIFNYIADGAEVLSRTEVEAVIDEINRYRKLPRLWL</sequence>
<comment type="caution">
    <text evidence="1">The sequence shown here is derived from an EMBL/GenBank/DDBJ whole genome shotgun (WGS) entry which is preliminary data.</text>
</comment>
<evidence type="ECO:0000313" key="1">
    <source>
        <dbReference type="EMBL" id="PWK78721.1"/>
    </source>
</evidence>
<dbReference type="Proteomes" id="UP000245678">
    <property type="component" value="Unassembled WGS sequence"/>
</dbReference>
<dbReference type="AlphaFoldDB" id="A0A316HF98"/>
<evidence type="ECO:0000313" key="2">
    <source>
        <dbReference type="Proteomes" id="UP000245678"/>
    </source>
</evidence>
<gene>
    <name evidence="1" type="ORF">LX99_01169</name>
</gene>
<dbReference type="EMBL" id="QGHA01000002">
    <property type="protein sequence ID" value="PWK78721.1"/>
    <property type="molecule type" value="Genomic_DNA"/>
</dbReference>